<keyword evidence="3" id="KW-0633">Potassium transport</keyword>
<dbReference type="SUPFAM" id="SSF81324">
    <property type="entry name" value="Voltage-gated potassium channels"/>
    <property type="match status" value="2"/>
</dbReference>
<keyword evidence="13" id="KW-0732">Signal</keyword>
<feature type="domain" description="Potassium channel" evidence="15">
    <location>
        <begin position="351"/>
        <end position="407"/>
    </location>
</feature>
<keyword evidence="7 12" id="KW-1133">Transmembrane helix</keyword>
<keyword evidence="4 12" id="KW-0812">Transmembrane</keyword>
<evidence type="ECO:0000256" key="4">
    <source>
        <dbReference type="ARBA" id="ARBA00022692"/>
    </source>
</evidence>
<dbReference type="GO" id="GO:0005267">
    <property type="term" value="F:potassium channel activity"/>
    <property type="evidence" value="ECO:0007669"/>
    <property type="project" value="UniProtKB-KW"/>
</dbReference>
<keyword evidence="10 16" id="KW-0407">Ion channel</keyword>
<keyword evidence="8" id="KW-0406">Ion transport</keyword>
<comment type="caution">
    <text evidence="16">The sequence shown here is derived from an EMBL/GenBank/DDBJ whole genome shotgun (WGS) entry which is preliminary data.</text>
</comment>
<evidence type="ECO:0000259" key="14">
    <source>
        <dbReference type="Pfam" id="PF03493"/>
    </source>
</evidence>
<evidence type="ECO:0000256" key="11">
    <source>
        <dbReference type="SAM" id="MobiDB-lite"/>
    </source>
</evidence>
<feature type="signal peptide" evidence="13">
    <location>
        <begin position="1"/>
        <end position="16"/>
    </location>
</feature>
<dbReference type="Pfam" id="PF07885">
    <property type="entry name" value="Ion_trans_2"/>
    <property type="match status" value="1"/>
</dbReference>
<feature type="transmembrane region" description="Helical" evidence="12">
    <location>
        <begin position="263"/>
        <end position="283"/>
    </location>
</feature>
<dbReference type="EMBL" id="JAAPAO010000015">
    <property type="protein sequence ID" value="KAF4677366.1"/>
    <property type="molecule type" value="Genomic_DNA"/>
</dbReference>
<feature type="region of interest" description="Disordered" evidence="11">
    <location>
        <begin position="857"/>
        <end position="890"/>
    </location>
</feature>
<accession>A0A7J6N0X0</accession>
<dbReference type="InterPro" id="IPR013099">
    <property type="entry name" value="K_chnl_dom"/>
</dbReference>
<feature type="transmembrane region" description="Helical" evidence="12">
    <location>
        <begin position="233"/>
        <end position="257"/>
    </location>
</feature>
<keyword evidence="9 12" id="KW-0472">Membrane</keyword>
<dbReference type="OrthoDB" id="10035564at2759"/>
<keyword evidence="6" id="KW-0630">Potassium</keyword>
<keyword evidence="2" id="KW-0813">Transport</keyword>
<dbReference type="PANTHER" id="PTHR10027">
    <property type="entry name" value="CALCIUM-ACTIVATED POTASSIUM CHANNEL ALPHA CHAIN"/>
    <property type="match status" value="1"/>
</dbReference>
<feature type="chain" id="PRO_5029506144" evidence="13">
    <location>
        <begin position="17"/>
        <end position="1034"/>
    </location>
</feature>
<dbReference type="Proteomes" id="UP000591131">
    <property type="component" value="Unassembled WGS sequence"/>
</dbReference>
<dbReference type="GO" id="GO:0016020">
    <property type="term" value="C:membrane"/>
    <property type="evidence" value="ECO:0007669"/>
    <property type="project" value="UniProtKB-SubCell"/>
</dbReference>
<dbReference type="Gene3D" id="1.10.287.70">
    <property type="match status" value="1"/>
</dbReference>
<comment type="subcellular location">
    <subcellularLocation>
        <location evidence="1">Membrane</location>
        <topology evidence="1">Multi-pass membrane protein</topology>
    </subcellularLocation>
</comment>
<dbReference type="InterPro" id="IPR047871">
    <property type="entry name" value="K_chnl_Slo-like"/>
</dbReference>
<evidence type="ECO:0000256" key="5">
    <source>
        <dbReference type="ARBA" id="ARBA00022826"/>
    </source>
</evidence>
<evidence type="ECO:0000256" key="10">
    <source>
        <dbReference type="ARBA" id="ARBA00023303"/>
    </source>
</evidence>
<gene>
    <name evidence="16" type="primary">KCNMA1_2</name>
    <name evidence="16" type="ORF">FOL47_001952</name>
</gene>
<evidence type="ECO:0000256" key="9">
    <source>
        <dbReference type="ARBA" id="ARBA00023136"/>
    </source>
</evidence>
<evidence type="ECO:0000256" key="2">
    <source>
        <dbReference type="ARBA" id="ARBA00022448"/>
    </source>
</evidence>
<dbReference type="Pfam" id="PF03493">
    <property type="entry name" value="BK_channel_a"/>
    <property type="match status" value="1"/>
</dbReference>
<name>A0A7J6N0X0_PERCH</name>
<sequence>MQQLILIYLLLGQCQTQFSPAVLPDYCADSEEVCSMAHIDAPSSSNISEIPRSRDDDYPPCVAAMFTQADIYSVLCPRTVLSETKEYTDCLETQPCYSCLKLVDTNLGGTGKDLLAGSVLICHDCRDFELPEEPTGAVCGDDCAVPTSEHFMASLQLAGSLWFSAVAGSIFLFIARKKIFTQETGAISSRIVALNNTVLASIKYNGALIFFCSAYCILYIMRVQKEAVYEYEYNLELIICIALLFFSLLQLVAATITGLEAAITVWFSALIVDALIISSTIGLSSIEVEFENKKTWFSLCFLASIRFLLSAKEEAFRRGLDPDMLTEEELSTLGTGSVFWGSSLLENYPAYDKWGVVTAVYFVCVTVSTVGYGDISPDTVLGRLFTMLCVLSGIIGFSIATHHLAQVYMLNKRGGGSYKGIGSGHIVITAVDMDQRCFAHRAKAFLILPPELMEMDAAEAIREDTENVVRCVSVRRHAWQSHIVIMLLLSEHKELITAAVLPSERIDTICLDTLQLGIIGKNCQIPGFMTIVSNLCKTFGDDDLLLDDCVDEYGNPRAPINWQAEYDRGLSMELYEVILSRAYTNKTFIQVADDIYNRNDKGSVILIGLVEFEEGDGRAGKEVILNPSYHHKIDGEKRVYGVFIAPSVKDEYDDDIEKGKIHRRLDPPPQEIDLEREEIETLVVANLDSEARAEHLNRSLTRGYPVWDSALARKVRSKEQFLKEEGAKEGALEAALNVVRAGKMSLQEAALACGAPLDRLEEIYTDEMADLKESVLAEVSATKPVYDNGESGADRVDGETTFVPPAPEILVKGGHIVFLSVSHIPHVYFVEGNPVSPFDLSRAGVLTAYAIVIHQAPDSSQGGNEGGDGESADNDSGDAGSSGGGLTGFVEDENADISGHMVDADAIFVVKLLEAQLDRAAAAVTDTNRPPRPMIFVELVNGENAKFIPLDPTSAPTRPTDLKGSNYQLGLEVFRSPRYMSGRMFLNSVFSNLCVNILYNTSLLTLVEELIAAPCLSIQISSEWAGRPFHVLYS</sequence>
<organism evidence="16 17">
    <name type="scientific">Perkinsus chesapeaki</name>
    <name type="common">Clam parasite</name>
    <name type="synonym">Perkinsus andrewsi</name>
    <dbReference type="NCBI Taxonomy" id="330153"/>
    <lineage>
        <taxon>Eukaryota</taxon>
        <taxon>Sar</taxon>
        <taxon>Alveolata</taxon>
        <taxon>Perkinsozoa</taxon>
        <taxon>Perkinsea</taxon>
        <taxon>Perkinsida</taxon>
        <taxon>Perkinsidae</taxon>
        <taxon>Perkinsus</taxon>
    </lineage>
</organism>
<evidence type="ECO:0000256" key="1">
    <source>
        <dbReference type="ARBA" id="ARBA00004141"/>
    </source>
</evidence>
<protein>
    <submittedName>
        <fullName evidence="16">Calcium-activated potassium channel subunit alpha-1</fullName>
    </submittedName>
</protein>
<evidence type="ECO:0000256" key="7">
    <source>
        <dbReference type="ARBA" id="ARBA00022989"/>
    </source>
</evidence>
<feature type="domain" description="Calcium-activated potassium channel BK alpha subunit" evidence="14">
    <location>
        <begin position="508"/>
        <end position="609"/>
    </location>
</feature>
<dbReference type="PANTHER" id="PTHR10027:SF10">
    <property type="entry name" value="SLOWPOKE 2, ISOFORM D"/>
    <property type="match status" value="1"/>
</dbReference>
<dbReference type="InterPro" id="IPR003929">
    <property type="entry name" value="K_chnl_BK_asu"/>
</dbReference>
<reference evidence="16 17" key="1">
    <citation type="submission" date="2020-04" db="EMBL/GenBank/DDBJ databases">
        <title>Perkinsus chesapeaki whole genome sequence.</title>
        <authorList>
            <person name="Bogema D.R."/>
        </authorList>
    </citation>
    <scope>NUCLEOTIDE SEQUENCE [LARGE SCALE GENOMIC DNA]</scope>
    <source>
        <strain evidence="16">ATCC PRA-425</strain>
    </source>
</reference>
<evidence type="ECO:0000256" key="12">
    <source>
        <dbReference type="SAM" id="Phobius"/>
    </source>
</evidence>
<evidence type="ECO:0000256" key="3">
    <source>
        <dbReference type="ARBA" id="ARBA00022538"/>
    </source>
</evidence>
<proteinExistence type="predicted"/>
<evidence type="ECO:0000313" key="17">
    <source>
        <dbReference type="Proteomes" id="UP000591131"/>
    </source>
</evidence>
<feature type="transmembrane region" description="Helical" evidence="12">
    <location>
        <begin position="384"/>
        <end position="405"/>
    </location>
</feature>
<evidence type="ECO:0000313" key="16">
    <source>
        <dbReference type="EMBL" id="KAF4677366.1"/>
    </source>
</evidence>
<feature type="transmembrane region" description="Helical" evidence="12">
    <location>
        <begin position="354"/>
        <end position="372"/>
    </location>
</feature>
<feature type="compositionally biased region" description="Acidic residues" evidence="11">
    <location>
        <begin position="867"/>
        <end position="876"/>
    </location>
</feature>
<keyword evidence="5" id="KW-0631">Potassium channel</keyword>
<evidence type="ECO:0000256" key="6">
    <source>
        <dbReference type="ARBA" id="ARBA00022958"/>
    </source>
</evidence>
<evidence type="ECO:0000256" key="13">
    <source>
        <dbReference type="SAM" id="SignalP"/>
    </source>
</evidence>
<evidence type="ECO:0000259" key="15">
    <source>
        <dbReference type="Pfam" id="PF07885"/>
    </source>
</evidence>
<keyword evidence="17" id="KW-1185">Reference proteome</keyword>
<dbReference type="AlphaFoldDB" id="A0A7J6N0X0"/>
<feature type="transmembrane region" description="Helical" evidence="12">
    <location>
        <begin position="204"/>
        <end position="221"/>
    </location>
</feature>
<evidence type="ECO:0000256" key="8">
    <source>
        <dbReference type="ARBA" id="ARBA00023065"/>
    </source>
</evidence>